<sequence length="122" mass="13898">MCMVAVDLYPLSTPFTSNKYLTFPTLLLCPWLVKDLGMSVQRMCNKVPQDFLLLAYVWGTDCRQPSPRQSRGKIGPCWWPRGRYKMGDVLHCTELQYLSSSFHGLSIYLTWIKMDEGAAGGL</sequence>
<dbReference type="EMBL" id="HBJA01114619">
    <property type="protein sequence ID" value="CAE0828193.1"/>
    <property type="molecule type" value="Transcribed_RNA"/>
</dbReference>
<accession>A0A6T2FV95</accession>
<organism evidence="1">
    <name type="scientific">Eutreptiella gymnastica</name>
    <dbReference type="NCBI Taxonomy" id="73025"/>
    <lineage>
        <taxon>Eukaryota</taxon>
        <taxon>Discoba</taxon>
        <taxon>Euglenozoa</taxon>
        <taxon>Euglenida</taxon>
        <taxon>Spirocuta</taxon>
        <taxon>Euglenophyceae</taxon>
        <taxon>Eutreptiales</taxon>
        <taxon>Eutreptiaceae</taxon>
        <taxon>Eutreptiella</taxon>
    </lineage>
</organism>
<dbReference type="AlphaFoldDB" id="A0A6T2FV95"/>
<evidence type="ECO:0000313" key="2">
    <source>
        <dbReference type="EMBL" id="CAE0828193.1"/>
    </source>
</evidence>
<reference evidence="1" key="1">
    <citation type="submission" date="2021-01" db="EMBL/GenBank/DDBJ databases">
        <authorList>
            <person name="Corre E."/>
            <person name="Pelletier E."/>
            <person name="Niang G."/>
            <person name="Scheremetjew M."/>
            <person name="Finn R."/>
            <person name="Kale V."/>
            <person name="Holt S."/>
            <person name="Cochrane G."/>
            <person name="Meng A."/>
            <person name="Brown T."/>
            <person name="Cohen L."/>
        </authorList>
    </citation>
    <scope>NUCLEOTIDE SEQUENCE</scope>
    <source>
        <strain evidence="1">CCMP1594</strain>
    </source>
</reference>
<protein>
    <submittedName>
        <fullName evidence="1">Uncharacterized protein</fullName>
    </submittedName>
</protein>
<dbReference type="EMBL" id="HBJA01114618">
    <property type="protein sequence ID" value="CAE0828192.1"/>
    <property type="molecule type" value="Transcribed_RNA"/>
</dbReference>
<name>A0A6T2FV95_9EUGL</name>
<proteinExistence type="predicted"/>
<evidence type="ECO:0000313" key="1">
    <source>
        <dbReference type="EMBL" id="CAE0828192.1"/>
    </source>
</evidence>
<gene>
    <name evidence="1" type="ORF">EGYM00163_LOCUS39461</name>
    <name evidence="2" type="ORF">EGYM00163_LOCUS39462</name>
</gene>